<proteinExistence type="predicted"/>
<dbReference type="SUPFAM" id="SSF160113">
    <property type="entry name" value="YegP-like"/>
    <property type="match status" value="1"/>
</dbReference>
<gene>
    <name evidence="2" type="ORF">AUP42_04200</name>
</gene>
<dbReference type="InterPro" id="IPR010879">
    <property type="entry name" value="DUF1508"/>
</dbReference>
<protein>
    <recommendedName>
        <fullName evidence="1">DUF1508 domain-containing protein</fullName>
    </recommendedName>
</protein>
<feature type="domain" description="DUF1508" evidence="1">
    <location>
        <begin position="14"/>
        <end position="54"/>
    </location>
</feature>
<evidence type="ECO:0000313" key="3">
    <source>
        <dbReference type="Proteomes" id="UP000076335"/>
    </source>
</evidence>
<sequence>MANPPSPRYELYKDKKGEWRWTYIARNGLKIAMSSEGYKAKADCIHSIDLLKSSKDVPVHDATA</sequence>
<reference evidence="2 3" key="1">
    <citation type="submission" date="2015-12" db="EMBL/GenBank/DDBJ databases">
        <title>Genome sequence of Thalassospira lucentensis MCCC 1A02072.</title>
        <authorList>
            <person name="Lu L."/>
            <person name="Lai Q."/>
            <person name="Shao Z."/>
            <person name="Qian P."/>
        </authorList>
    </citation>
    <scope>NUCLEOTIDE SEQUENCE [LARGE SCALE GENOMIC DNA]</scope>
    <source>
        <strain evidence="2 3">MCCC 1A02072</strain>
    </source>
</reference>
<dbReference type="InterPro" id="IPR036913">
    <property type="entry name" value="YegP-like_sf"/>
</dbReference>
<comment type="caution">
    <text evidence="2">The sequence shown here is derived from an EMBL/GenBank/DDBJ whole genome shotgun (WGS) entry which is preliminary data.</text>
</comment>
<dbReference type="Gene3D" id="3.30.160.160">
    <property type="entry name" value="YegP-like"/>
    <property type="match status" value="1"/>
</dbReference>
<dbReference type="Proteomes" id="UP000076335">
    <property type="component" value="Unassembled WGS sequence"/>
</dbReference>
<evidence type="ECO:0000259" key="1">
    <source>
        <dbReference type="Pfam" id="PF07411"/>
    </source>
</evidence>
<dbReference type="RefSeq" id="WP_062952745.1">
    <property type="nucleotide sequence ID" value="NZ_LPVY01000021.1"/>
</dbReference>
<organism evidence="2 3">
    <name type="scientific">Thalassospira lucentensis</name>
    <dbReference type="NCBI Taxonomy" id="168935"/>
    <lineage>
        <taxon>Bacteria</taxon>
        <taxon>Pseudomonadati</taxon>
        <taxon>Pseudomonadota</taxon>
        <taxon>Alphaproteobacteria</taxon>
        <taxon>Rhodospirillales</taxon>
        <taxon>Thalassospiraceae</taxon>
        <taxon>Thalassospira</taxon>
    </lineage>
</organism>
<name>A0A154L2D5_9PROT</name>
<dbReference type="OrthoDB" id="9802792at2"/>
<dbReference type="EMBL" id="LPVY01000021">
    <property type="protein sequence ID" value="KZB62167.1"/>
    <property type="molecule type" value="Genomic_DNA"/>
</dbReference>
<dbReference type="AlphaFoldDB" id="A0A154L2D5"/>
<evidence type="ECO:0000313" key="2">
    <source>
        <dbReference type="EMBL" id="KZB62167.1"/>
    </source>
</evidence>
<dbReference type="Pfam" id="PF07411">
    <property type="entry name" value="DUF1508"/>
    <property type="match status" value="1"/>
</dbReference>
<accession>A0A154L2D5</accession>